<proteinExistence type="predicted"/>
<dbReference type="InterPro" id="IPR035069">
    <property type="entry name" value="TTHA1013/TTHA0281-like"/>
</dbReference>
<protein>
    <recommendedName>
        <fullName evidence="3">HicB family protein</fullName>
    </recommendedName>
</protein>
<evidence type="ECO:0008006" key="3">
    <source>
        <dbReference type="Google" id="ProtNLM"/>
    </source>
</evidence>
<dbReference type="Proteomes" id="UP000586454">
    <property type="component" value="Unassembled WGS sequence"/>
</dbReference>
<organism evidence="1 2">
    <name type="scientific">Aedoeadaptatus nemausensis</name>
    <dbReference type="NCBI Taxonomy" id="2582829"/>
    <lineage>
        <taxon>Bacteria</taxon>
        <taxon>Bacillati</taxon>
        <taxon>Bacillota</taxon>
        <taxon>Tissierellia</taxon>
        <taxon>Tissierellales</taxon>
        <taxon>Peptoniphilaceae</taxon>
        <taxon>Aedoeadaptatus</taxon>
    </lineage>
</organism>
<dbReference type="RefSeq" id="WP_180500781.1">
    <property type="nucleotide sequence ID" value="NZ_CAIJCS010000026.1"/>
</dbReference>
<dbReference type="SUPFAM" id="SSF143100">
    <property type="entry name" value="TTHA1013/TTHA0281-like"/>
    <property type="match status" value="1"/>
</dbReference>
<name>A0A6V6Y6W0_9FIRM</name>
<accession>A0A6V6Y6W0</accession>
<dbReference type="AlphaFoldDB" id="A0A6V6Y6W0"/>
<comment type="caution">
    <text evidence="1">The sequence shown here is derived from an EMBL/GenBank/DDBJ whole genome shotgun (WGS) entry which is preliminary data.</text>
</comment>
<evidence type="ECO:0000313" key="2">
    <source>
        <dbReference type="Proteomes" id="UP000586454"/>
    </source>
</evidence>
<gene>
    <name evidence="1" type="ORF">PEPNEM18_01538</name>
</gene>
<keyword evidence="2" id="KW-1185">Reference proteome</keyword>
<dbReference type="EMBL" id="CAIJCS010000026">
    <property type="protein sequence ID" value="CAC9935542.1"/>
    <property type="molecule type" value="Genomic_DNA"/>
</dbReference>
<sequence length="64" mass="7398">MKLLKYKNLSGSYTFDSRDNVFIGEILDIDGYFPFFGDTEEEAIQDFEEVCECYLDYMASSVKG</sequence>
<reference evidence="1 2" key="1">
    <citation type="submission" date="2020-06" db="EMBL/GenBank/DDBJ databases">
        <authorList>
            <person name="Criscuolo A."/>
        </authorList>
    </citation>
    <scope>NUCLEOTIDE SEQUENCE [LARGE SCALE GENOMIC DNA]</scope>
    <source>
        <strain evidence="1">1804121828</strain>
    </source>
</reference>
<evidence type="ECO:0000313" key="1">
    <source>
        <dbReference type="EMBL" id="CAC9935542.1"/>
    </source>
</evidence>